<feature type="region of interest" description="Disordered" evidence="2">
    <location>
        <begin position="473"/>
        <end position="503"/>
    </location>
</feature>
<feature type="region of interest" description="Disordered" evidence="2">
    <location>
        <begin position="520"/>
        <end position="584"/>
    </location>
</feature>
<gene>
    <name evidence="3" type="ORF">L211DRAFT_717247</name>
</gene>
<proteinExistence type="predicted"/>
<sequence>MTINMATTAAETTNMSITMGLEADPDDTISMAPTVAPAVAGGRNSQEPLRKRQRKATASPESLVVGDCNDNELSSTCTPRPAVSRSQSPALTRSVTRGKSATPRRSPRGKTPVVKSDSFITNGDNIGFSPRTSSKDVSPTINGTKLDGATMELPQPTKPHETTIQVEGIPYEEGEDEEDYKDFMPENPQSGSPAMRNGNGTVSSRRSARSAKQAEAINKVKSGRISKFKEGSMNDRVSTRPPAELIGYAYANRKAGSQPGSEAGASQSTSGVTTTTSKSTKSSKPTFPARKYTGDEVFTFGGFISSVFQFRGIEYCKENWWGPRKQKILDKVNFEVERFKQQRELDEIKAKAEAVYRQRKQREWNEMETKKQMATEELRRRKQKEMERKERQIQIAQKRANGQGTAGFKRKYGEMAESFGEDGEDRVWDEVERAAERQLEEEAEATDVDDDVERYDGSELPLELARQITGKDIVAQQVPSRPPSVAASLQASPRRRRFHAEESMDQMVFSQECEVPQFDHYSATAEHSDEESDHAGCRPFVMKGAINDKGKAPTRAPSESGASSNGNSNRNGSSSKGKSLQAALKNHASKVFGGVVKVGQVNTNGSAKSGSSVSGEAEVPDRKFTKKELQKQERLKKKVVDLESRLLDTWRELEAVGGTKGLKVNPPQPIQPVPSSSARTSMNGSVNGEHIGVGADAGVVNGTGNGNGCMVMGPPPVPVGKRTS</sequence>
<feature type="compositionally biased region" description="Polar residues" evidence="2">
    <location>
        <begin position="118"/>
        <end position="143"/>
    </location>
</feature>
<feature type="compositionally biased region" description="Polar residues" evidence="2">
    <location>
        <begin position="71"/>
        <end position="99"/>
    </location>
</feature>
<dbReference type="OrthoDB" id="5226996at2759"/>
<feature type="region of interest" description="Disordered" evidence="2">
    <location>
        <begin position="21"/>
        <end position="240"/>
    </location>
</feature>
<feature type="compositionally biased region" description="Low complexity" evidence="2">
    <location>
        <begin position="558"/>
        <end position="579"/>
    </location>
</feature>
<dbReference type="EMBL" id="ML121535">
    <property type="protein sequence ID" value="RPB26391.1"/>
    <property type="molecule type" value="Genomic_DNA"/>
</dbReference>
<reference evidence="3 4" key="1">
    <citation type="journal article" date="2018" name="Nat. Ecol. Evol.">
        <title>Pezizomycetes genomes reveal the molecular basis of ectomycorrhizal truffle lifestyle.</title>
        <authorList>
            <person name="Murat C."/>
            <person name="Payen T."/>
            <person name="Noel B."/>
            <person name="Kuo A."/>
            <person name="Morin E."/>
            <person name="Chen J."/>
            <person name="Kohler A."/>
            <person name="Krizsan K."/>
            <person name="Balestrini R."/>
            <person name="Da Silva C."/>
            <person name="Montanini B."/>
            <person name="Hainaut M."/>
            <person name="Levati E."/>
            <person name="Barry K.W."/>
            <person name="Belfiori B."/>
            <person name="Cichocki N."/>
            <person name="Clum A."/>
            <person name="Dockter R.B."/>
            <person name="Fauchery L."/>
            <person name="Guy J."/>
            <person name="Iotti M."/>
            <person name="Le Tacon F."/>
            <person name="Lindquist E.A."/>
            <person name="Lipzen A."/>
            <person name="Malagnac F."/>
            <person name="Mello A."/>
            <person name="Molinier V."/>
            <person name="Miyauchi S."/>
            <person name="Poulain J."/>
            <person name="Riccioni C."/>
            <person name="Rubini A."/>
            <person name="Sitrit Y."/>
            <person name="Splivallo R."/>
            <person name="Traeger S."/>
            <person name="Wang M."/>
            <person name="Zifcakova L."/>
            <person name="Wipf D."/>
            <person name="Zambonelli A."/>
            <person name="Paolocci F."/>
            <person name="Nowrousian M."/>
            <person name="Ottonello S."/>
            <person name="Baldrian P."/>
            <person name="Spatafora J.W."/>
            <person name="Henrissat B."/>
            <person name="Nagy L.G."/>
            <person name="Aury J.M."/>
            <person name="Wincker P."/>
            <person name="Grigoriev I.V."/>
            <person name="Bonfante P."/>
            <person name="Martin F.M."/>
        </authorList>
    </citation>
    <scope>NUCLEOTIDE SEQUENCE [LARGE SCALE GENOMIC DNA]</scope>
    <source>
        <strain evidence="3 4">ATCC MYA-4762</strain>
    </source>
</reference>
<dbReference type="InParanoid" id="A0A3N4M0D7"/>
<feature type="compositionally biased region" description="Low complexity" evidence="2">
    <location>
        <begin position="266"/>
        <end position="286"/>
    </location>
</feature>
<organism evidence="3 4">
    <name type="scientific">Terfezia boudieri ATCC MYA-4762</name>
    <dbReference type="NCBI Taxonomy" id="1051890"/>
    <lineage>
        <taxon>Eukaryota</taxon>
        <taxon>Fungi</taxon>
        <taxon>Dikarya</taxon>
        <taxon>Ascomycota</taxon>
        <taxon>Pezizomycotina</taxon>
        <taxon>Pezizomycetes</taxon>
        <taxon>Pezizales</taxon>
        <taxon>Pezizaceae</taxon>
        <taxon>Terfezia</taxon>
    </lineage>
</organism>
<feature type="compositionally biased region" description="Polar residues" evidence="2">
    <location>
        <begin position="603"/>
        <end position="614"/>
    </location>
</feature>
<evidence type="ECO:0000313" key="3">
    <source>
        <dbReference type="EMBL" id="RPB26391.1"/>
    </source>
</evidence>
<feature type="compositionally biased region" description="Polar residues" evidence="2">
    <location>
        <begin position="187"/>
        <end position="202"/>
    </location>
</feature>
<dbReference type="AlphaFoldDB" id="A0A3N4M0D7"/>
<keyword evidence="4" id="KW-1185">Reference proteome</keyword>
<evidence type="ECO:0000313" key="4">
    <source>
        <dbReference type="Proteomes" id="UP000267821"/>
    </source>
</evidence>
<feature type="coiled-coil region" evidence="1">
    <location>
        <begin position="357"/>
        <end position="399"/>
    </location>
</feature>
<dbReference type="Proteomes" id="UP000267821">
    <property type="component" value="Unassembled WGS sequence"/>
</dbReference>
<feature type="region of interest" description="Disordered" evidence="2">
    <location>
        <begin position="603"/>
        <end position="632"/>
    </location>
</feature>
<keyword evidence="1" id="KW-0175">Coiled coil</keyword>
<feature type="compositionally biased region" description="Basic and acidic residues" evidence="2">
    <location>
        <begin position="619"/>
        <end position="632"/>
    </location>
</feature>
<feature type="region of interest" description="Disordered" evidence="2">
    <location>
        <begin position="660"/>
        <end position="681"/>
    </location>
</feature>
<name>A0A3N4M0D7_9PEZI</name>
<evidence type="ECO:0000256" key="1">
    <source>
        <dbReference type="SAM" id="Coils"/>
    </source>
</evidence>
<accession>A0A3N4M0D7</accession>
<protein>
    <submittedName>
        <fullName evidence="3">Uncharacterized protein</fullName>
    </submittedName>
</protein>
<feature type="compositionally biased region" description="Acidic residues" evidence="2">
    <location>
        <begin position="170"/>
        <end position="180"/>
    </location>
</feature>
<feature type="region of interest" description="Disordered" evidence="2">
    <location>
        <begin position="254"/>
        <end position="290"/>
    </location>
</feature>
<evidence type="ECO:0000256" key="2">
    <source>
        <dbReference type="SAM" id="MobiDB-lite"/>
    </source>
</evidence>